<dbReference type="InterPro" id="IPR050194">
    <property type="entry name" value="Glycosyltransferase_grp1"/>
</dbReference>
<dbReference type="Pfam" id="PF00534">
    <property type="entry name" value="Glycos_transf_1"/>
    <property type="match status" value="1"/>
</dbReference>
<feature type="domain" description="Glycosyl transferase family 1" evidence="1">
    <location>
        <begin position="184"/>
        <end position="339"/>
    </location>
</feature>
<dbReference type="EC" id="2.4.1.-" evidence="3"/>
<evidence type="ECO:0000313" key="3">
    <source>
        <dbReference type="EMBL" id="MDR8753925.1"/>
    </source>
</evidence>
<accession>A0ABU2E231</accession>
<evidence type="ECO:0000313" key="4">
    <source>
        <dbReference type="Proteomes" id="UP001248067"/>
    </source>
</evidence>
<dbReference type="Pfam" id="PF13439">
    <property type="entry name" value="Glyco_transf_4"/>
    <property type="match status" value="1"/>
</dbReference>
<name>A0ABU2E231_9BURK</name>
<dbReference type="InterPro" id="IPR028098">
    <property type="entry name" value="Glyco_trans_4-like_N"/>
</dbReference>
<dbReference type="Gene3D" id="3.40.50.2000">
    <property type="entry name" value="Glycogen Phosphorylase B"/>
    <property type="match status" value="2"/>
</dbReference>
<dbReference type="GO" id="GO:0016757">
    <property type="term" value="F:glycosyltransferase activity"/>
    <property type="evidence" value="ECO:0007669"/>
    <property type="project" value="UniProtKB-KW"/>
</dbReference>
<sequence>MAIQSMKIAFVISGLGVGGAETQILALTRELAVRGHRVTIFSMTGECAHAMPVDAGVSLVELREKKNLSGLMRITWKLLRVLRTGRFDVVHAHMFHANIITRLIRPWSRCPVLITSAHSNIEGGRFRTLMYRWTDRLTDFTTNVSAAAVQRYVEIGAAPARKIGVMYNGIDVSRFRRDADSRRLLRTQLQINDCVFVVLAVGRLIDAKNYPLLIRAFERVHRSIPHARLLIAGDGPLGGALREMTRECGLTQSVTFLGVRKDVSELMNVADVFVLSSNREGFGLVVAEAMATEIPVVATNAGGLPEVVGDAGKVVPMDNEDALVDAITCVVRMSPEARALIGLSGRAHVEKLFAMDSVLERWLELYRKLSRNRSCAV</sequence>
<keyword evidence="4" id="KW-1185">Reference proteome</keyword>
<keyword evidence="3" id="KW-0328">Glycosyltransferase</keyword>
<dbReference type="PANTHER" id="PTHR45947:SF3">
    <property type="entry name" value="SULFOQUINOVOSYL TRANSFERASE SQD2"/>
    <property type="match status" value="1"/>
</dbReference>
<dbReference type="SUPFAM" id="SSF53756">
    <property type="entry name" value="UDP-Glycosyltransferase/glycogen phosphorylase"/>
    <property type="match status" value="1"/>
</dbReference>
<evidence type="ECO:0000259" key="2">
    <source>
        <dbReference type="Pfam" id="PF13439"/>
    </source>
</evidence>
<reference evidence="3 4" key="1">
    <citation type="submission" date="2019-06" db="EMBL/GenBank/DDBJ databases">
        <title>Evolution of Burkholderia multivorans in the lungs of Cystic Fibrosis patients.</title>
        <authorList>
            <person name="Moreira L.M."/>
        </authorList>
    </citation>
    <scope>NUCLEOTIDE SEQUENCE [LARGE SCALE GENOMIC DNA]</scope>
    <source>
        <strain evidence="3 4">VC13239</strain>
    </source>
</reference>
<dbReference type="EMBL" id="VJSY01000015">
    <property type="protein sequence ID" value="MDR8753925.1"/>
    <property type="molecule type" value="Genomic_DNA"/>
</dbReference>
<dbReference type="InterPro" id="IPR001296">
    <property type="entry name" value="Glyco_trans_1"/>
</dbReference>
<keyword evidence="3" id="KW-0808">Transferase</keyword>
<protein>
    <submittedName>
        <fullName evidence="3">N-acetyl-alpha-D-glucosaminyl L-malate synthase</fullName>
        <ecNumber evidence="3">2.4.1.-</ecNumber>
    </submittedName>
</protein>
<organism evidence="3 4">
    <name type="scientific">Burkholderia pseudomultivorans</name>
    <dbReference type="NCBI Taxonomy" id="1207504"/>
    <lineage>
        <taxon>Bacteria</taxon>
        <taxon>Pseudomonadati</taxon>
        <taxon>Pseudomonadota</taxon>
        <taxon>Betaproteobacteria</taxon>
        <taxon>Burkholderiales</taxon>
        <taxon>Burkholderiaceae</taxon>
        <taxon>Burkholderia</taxon>
        <taxon>Burkholderia cepacia complex</taxon>
    </lineage>
</organism>
<gene>
    <name evidence="3" type="primary">bshA_3</name>
    <name evidence="3" type="ORF">FEQ00_02346</name>
</gene>
<proteinExistence type="predicted"/>
<dbReference type="PANTHER" id="PTHR45947">
    <property type="entry name" value="SULFOQUINOVOSYL TRANSFERASE SQD2"/>
    <property type="match status" value="1"/>
</dbReference>
<evidence type="ECO:0000259" key="1">
    <source>
        <dbReference type="Pfam" id="PF00534"/>
    </source>
</evidence>
<comment type="caution">
    <text evidence="3">The sequence shown here is derived from an EMBL/GenBank/DDBJ whole genome shotgun (WGS) entry which is preliminary data.</text>
</comment>
<dbReference type="Proteomes" id="UP001248067">
    <property type="component" value="Unassembled WGS sequence"/>
</dbReference>
<feature type="domain" description="Glycosyltransferase subfamily 4-like N-terminal" evidence="2">
    <location>
        <begin position="17"/>
        <end position="174"/>
    </location>
</feature>